<feature type="compositionally biased region" description="Polar residues" evidence="1">
    <location>
        <begin position="12"/>
        <end position="25"/>
    </location>
</feature>
<dbReference type="AlphaFoldDB" id="A0A2P2NMW1"/>
<evidence type="ECO:0000256" key="1">
    <source>
        <dbReference type="SAM" id="MobiDB-lite"/>
    </source>
</evidence>
<accession>A0A2P2NMW1</accession>
<protein>
    <submittedName>
        <fullName evidence="2">Uncharacterized protein</fullName>
    </submittedName>
</protein>
<feature type="compositionally biased region" description="Basic residues" evidence="1">
    <location>
        <begin position="1"/>
        <end position="11"/>
    </location>
</feature>
<sequence>MTAKSYTRKGHSYTSTNRDSTTLSKLTHDSDRGPKSLKIPMATPPAK</sequence>
<organism evidence="2">
    <name type="scientific">Rhizophora mucronata</name>
    <name type="common">Asiatic mangrove</name>
    <dbReference type="NCBI Taxonomy" id="61149"/>
    <lineage>
        <taxon>Eukaryota</taxon>
        <taxon>Viridiplantae</taxon>
        <taxon>Streptophyta</taxon>
        <taxon>Embryophyta</taxon>
        <taxon>Tracheophyta</taxon>
        <taxon>Spermatophyta</taxon>
        <taxon>Magnoliopsida</taxon>
        <taxon>eudicotyledons</taxon>
        <taxon>Gunneridae</taxon>
        <taxon>Pentapetalae</taxon>
        <taxon>rosids</taxon>
        <taxon>fabids</taxon>
        <taxon>Malpighiales</taxon>
        <taxon>Rhizophoraceae</taxon>
        <taxon>Rhizophora</taxon>
    </lineage>
</organism>
<proteinExistence type="predicted"/>
<feature type="region of interest" description="Disordered" evidence="1">
    <location>
        <begin position="1"/>
        <end position="47"/>
    </location>
</feature>
<name>A0A2P2NMW1_RHIMU</name>
<evidence type="ECO:0000313" key="2">
    <source>
        <dbReference type="EMBL" id="MBX43740.1"/>
    </source>
</evidence>
<dbReference type="EMBL" id="GGEC01063256">
    <property type="protein sequence ID" value="MBX43740.1"/>
    <property type="molecule type" value="Transcribed_RNA"/>
</dbReference>
<reference evidence="2" key="1">
    <citation type="submission" date="2018-02" db="EMBL/GenBank/DDBJ databases">
        <title>Rhizophora mucronata_Transcriptome.</title>
        <authorList>
            <person name="Meera S.P."/>
            <person name="Sreeshan A."/>
            <person name="Augustine A."/>
        </authorList>
    </citation>
    <scope>NUCLEOTIDE SEQUENCE</scope>
    <source>
        <tissue evidence="2">Leaf</tissue>
    </source>
</reference>